<sequence>MWHAGMAASSVPPYRRLTVEVCGHPITMELARHGASVSVMAGKLFKRTFSGVPVEASGVMLCSYSGQLSPVEGQAHASVQLATIHALGARLPEYQEAGLHVVSDVPSFLTDFKSLFQPRVGTFVGSTAGIHVPEEALPRFFKPPPLPLALKDVVTKELQWLHREGILVPVKTSEQAATIVPVPRQDGRVPICGDFKDFQEVYWQRQQQRSEESTHVDL</sequence>
<reference evidence="1" key="1">
    <citation type="submission" date="2020-05" db="EMBL/GenBank/DDBJ databases">
        <title>Large-scale comparative analyses of tick genomes elucidate their genetic diversity and vector capacities.</title>
        <authorList>
            <person name="Jia N."/>
            <person name="Wang J."/>
            <person name="Shi W."/>
            <person name="Du L."/>
            <person name="Sun Y."/>
            <person name="Zhan W."/>
            <person name="Jiang J."/>
            <person name="Wang Q."/>
            <person name="Zhang B."/>
            <person name="Ji P."/>
            <person name="Sakyi L.B."/>
            <person name="Cui X."/>
            <person name="Yuan T."/>
            <person name="Jiang B."/>
            <person name="Yang W."/>
            <person name="Lam T.T.-Y."/>
            <person name="Chang Q."/>
            <person name="Ding S."/>
            <person name="Wang X."/>
            <person name="Zhu J."/>
            <person name="Ruan X."/>
            <person name="Zhao L."/>
            <person name="Wei J."/>
            <person name="Que T."/>
            <person name="Du C."/>
            <person name="Cheng J."/>
            <person name="Dai P."/>
            <person name="Han X."/>
            <person name="Huang E."/>
            <person name="Gao Y."/>
            <person name="Liu J."/>
            <person name="Shao H."/>
            <person name="Ye R."/>
            <person name="Li L."/>
            <person name="Wei W."/>
            <person name="Wang X."/>
            <person name="Wang C."/>
            <person name="Yang T."/>
            <person name="Huo Q."/>
            <person name="Li W."/>
            <person name="Guo W."/>
            <person name="Chen H."/>
            <person name="Zhou L."/>
            <person name="Ni X."/>
            <person name="Tian J."/>
            <person name="Zhou Y."/>
            <person name="Sheng Y."/>
            <person name="Liu T."/>
            <person name="Pan Y."/>
            <person name="Xia L."/>
            <person name="Li J."/>
            <person name="Zhao F."/>
            <person name="Cao W."/>
        </authorList>
    </citation>
    <scope>NUCLEOTIDE SEQUENCE</scope>
    <source>
        <strain evidence="1">Hyas-2018</strain>
    </source>
</reference>
<keyword evidence="2" id="KW-1185">Reference proteome</keyword>
<accession>A0ACB7TKH7</accession>
<proteinExistence type="predicted"/>
<organism evidence="1 2">
    <name type="scientific">Hyalomma asiaticum</name>
    <name type="common">Tick</name>
    <dbReference type="NCBI Taxonomy" id="266040"/>
    <lineage>
        <taxon>Eukaryota</taxon>
        <taxon>Metazoa</taxon>
        <taxon>Ecdysozoa</taxon>
        <taxon>Arthropoda</taxon>
        <taxon>Chelicerata</taxon>
        <taxon>Arachnida</taxon>
        <taxon>Acari</taxon>
        <taxon>Parasitiformes</taxon>
        <taxon>Ixodida</taxon>
        <taxon>Ixodoidea</taxon>
        <taxon>Ixodidae</taxon>
        <taxon>Hyalomminae</taxon>
        <taxon>Hyalomma</taxon>
    </lineage>
</organism>
<protein>
    <submittedName>
        <fullName evidence="1">Uncharacterized protein</fullName>
    </submittedName>
</protein>
<evidence type="ECO:0000313" key="2">
    <source>
        <dbReference type="Proteomes" id="UP000821845"/>
    </source>
</evidence>
<dbReference type="EMBL" id="CM023481">
    <property type="protein sequence ID" value="KAH6945877.1"/>
    <property type="molecule type" value="Genomic_DNA"/>
</dbReference>
<comment type="caution">
    <text evidence="1">The sequence shown here is derived from an EMBL/GenBank/DDBJ whole genome shotgun (WGS) entry which is preliminary data.</text>
</comment>
<evidence type="ECO:0000313" key="1">
    <source>
        <dbReference type="EMBL" id="KAH6945877.1"/>
    </source>
</evidence>
<name>A0ACB7TKH7_HYAAI</name>
<gene>
    <name evidence="1" type="ORF">HPB50_010452</name>
</gene>
<dbReference type="Proteomes" id="UP000821845">
    <property type="component" value="Chromosome 1"/>
</dbReference>